<organism evidence="2 3">
    <name type="scientific">Saguinus oedipus</name>
    <name type="common">Cotton-top tamarin</name>
    <name type="synonym">Oedipomidas oedipus</name>
    <dbReference type="NCBI Taxonomy" id="9490"/>
    <lineage>
        <taxon>Eukaryota</taxon>
        <taxon>Metazoa</taxon>
        <taxon>Chordata</taxon>
        <taxon>Craniata</taxon>
        <taxon>Vertebrata</taxon>
        <taxon>Euteleostomi</taxon>
        <taxon>Mammalia</taxon>
        <taxon>Eutheria</taxon>
        <taxon>Euarchontoglires</taxon>
        <taxon>Primates</taxon>
        <taxon>Haplorrhini</taxon>
        <taxon>Platyrrhini</taxon>
        <taxon>Cebidae</taxon>
        <taxon>Callitrichinae</taxon>
        <taxon>Saguinus</taxon>
    </lineage>
</organism>
<sequence length="59" mass="6893">MVPLDPVQESSSFDLHHEATQSHFRHSSRKPRLLQSRVNMLVQEGRRPETFFEQGSEQS</sequence>
<reference evidence="2 3" key="1">
    <citation type="submission" date="2023-05" db="EMBL/GenBank/DDBJ databases">
        <title>B98-5 Cell Line De Novo Hybrid Assembly: An Optical Mapping Approach.</title>
        <authorList>
            <person name="Kananen K."/>
            <person name="Auerbach J.A."/>
            <person name="Kautto E."/>
            <person name="Blachly J.S."/>
        </authorList>
    </citation>
    <scope>NUCLEOTIDE SEQUENCE [LARGE SCALE GENOMIC DNA]</scope>
    <source>
        <strain evidence="2">B95-8</strain>
        <tissue evidence="2">Cell line</tissue>
    </source>
</reference>
<evidence type="ECO:0000313" key="2">
    <source>
        <dbReference type="EMBL" id="KAK2117183.1"/>
    </source>
</evidence>
<feature type="region of interest" description="Disordered" evidence="1">
    <location>
        <begin position="1"/>
        <end position="32"/>
    </location>
</feature>
<evidence type="ECO:0000256" key="1">
    <source>
        <dbReference type="SAM" id="MobiDB-lite"/>
    </source>
</evidence>
<proteinExistence type="predicted"/>
<feature type="compositionally biased region" description="Basic residues" evidence="1">
    <location>
        <begin position="23"/>
        <end position="32"/>
    </location>
</feature>
<protein>
    <submittedName>
        <fullName evidence="2">Zinc finger protein with KRAB and SCAN domains 1</fullName>
    </submittedName>
</protein>
<keyword evidence="3" id="KW-1185">Reference proteome</keyword>
<name>A0ABQ9W6B8_SAGOE</name>
<evidence type="ECO:0000313" key="3">
    <source>
        <dbReference type="Proteomes" id="UP001266305"/>
    </source>
</evidence>
<comment type="caution">
    <text evidence="2">The sequence shown here is derived from an EMBL/GenBank/DDBJ whole genome shotgun (WGS) entry which is preliminary data.</text>
</comment>
<dbReference type="EMBL" id="JASSZA010000002">
    <property type="protein sequence ID" value="KAK2117183.1"/>
    <property type="molecule type" value="Genomic_DNA"/>
</dbReference>
<gene>
    <name evidence="2" type="primary">ZKSCAN1</name>
    <name evidence="2" type="ORF">P7K49_004069</name>
</gene>
<dbReference type="Proteomes" id="UP001266305">
    <property type="component" value="Unassembled WGS sequence"/>
</dbReference>
<accession>A0ABQ9W6B8</accession>